<dbReference type="Proteomes" id="UP001552299">
    <property type="component" value="Unassembled WGS sequence"/>
</dbReference>
<dbReference type="EMBL" id="JANQDX010000013">
    <property type="protein sequence ID" value="KAL0912960.1"/>
    <property type="molecule type" value="Genomic_DNA"/>
</dbReference>
<evidence type="ECO:0000313" key="3">
    <source>
        <dbReference type="Proteomes" id="UP001552299"/>
    </source>
</evidence>
<feature type="region of interest" description="Disordered" evidence="1">
    <location>
        <begin position="204"/>
        <end position="241"/>
    </location>
</feature>
<dbReference type="AlphaFoldDB" id="A0ABD0UJW9"/>
<feature type="compositionally biased region" description="Polar residues" evidence="1">
    <location>
        <begin position="210"/>
        <end position="230"/>
    </location>
</feature>
<keyword evidence="3" id="KW-1185">Reference proteome</keyword>
<accession>A0ABD0UJW9</accession>
<protein>
    <submittedName>
        <fullName evidence="2">Uncharacterized protein</fullName>
    </submittedName>
</protein>
<name>A0ABD0UJW9_DENTH</name>
<comment type="caution">
    <text evidence="2">The sequence shown here is derived from an EMBL/GenBank/DDBJ whole genome shotgun (WGS) entry which is preliminary data.</text>
</comment>
<reference evidence="2 3" key="1">
    <citation type="journal article" date="2024" name="Plant Biotechnol. J.">
        <title>Dendrobium thyrsiflorum genome and its molecular insights into genes involved in important horticultural traits.</title>
        <authorList>
            <person name="Chen B."/>
            <person name="Wang J.Y."/>
            <person name="Zheng P.J."/>
            <person name="Li K.L."/>
            <person name="Liang Y.M."/>
            <person name="Chen X.F."/>
            <person name="Zhang C."/>
            <person name="Zhao X."/>
            <person name="He X."/>
            <person name="Zhang G.Q."/>
            <person name="Liu Z.J."/>
            <person name="Xu Q."/>
        </authorList>
    </citation>
    <scope>NUCLEOTIDE SEQUENCE [LARGE SCALE GENOMIC DNA]</scope>
    <source>
        <strain evidence="2">GZMU011</strain>
    </source>
</reference>
<gene>
    <name evidence="2" type="ORF">M5K25_016384</name>
</gene>
<sequence>MPLTPLNSPKHFSLLPPNNNLIGTLTPPLHPLSQPSTYNGTNHVTINNSGTFPLFIQYRTPSNTHTVLILPPTIKSQFLLMLSITKGFKDKLSHPRGRGSSGPSLILPASTSLEPQFLTGASFAPEHIISPIDIFRIMKKLIGNDAGEKKYCGPQVVHEFYFAPRSDILVLRVKFIFEINQICPVLSENASHRKQARLTVVDHCRPPPSASSQYSRTPHPSAATTTTLQPPLSPASGHHRCRPRALDSIAATLRPYHRHPPTTTTAGHNRHPPVTTVVSIADQPPHDIHPCFDRI</sequence>
<evidence type="ECO:0000313" key="2">
    <source>
        <dbReference type="EMBL" id="KAL0912960.1"/>
    </source>
</evidence>
<proteinExistence type="predicted"/>
<organism evidence="2 3">
    <name type="scientific">Dendrobium thyrsiflorum</name>
    <name type="common">Pinecone-like raceme dendrobium</name>
    <name type="synonym">Orchid</name>
    <dbReference type="NCBI Taxonomy" id="117978"/>
    <lineage>
        <taxon>Eukaryota</taxon>
        <taxon>Viridiplantae</taxon>
        <taxon>Streptophyta</taxon>
        <taxon>Embryophyta</taxon>
        <taxon>Tracheophyta</taxon>
        <taxon>Spermatophyta</taxon>
        <taxon>Magnoliopsida</taxon>
        <taxon>Liliopsida</taxon>
        <taxon>Asparagales</taxon>
        <taxon>Orchidaceae</taxon>
        <taxon>Epidendroideae</taxon>
        <taxon>Malaxideae</taxon>
        <taxon>Dendrobiinae</taxon>
        <taxon>Dendrobium</taxon>
    </lineage>
</organism>
<feature type="region of interest" description="Disordered" evidence="1">
    <location>
        <begin position="253"/>
        <end position="272"/>
    </location>
</feature>
<evidence type="ECO:0000256" key="1">
    <source>
        <dbReference type="SAM" id="MobiDB-lite"/>
    </source>
</evidence>